<accession>A0A382CZN0</accession>
<evidence type="ECO:0000256" key="3">
    <source>
        <dbReference type="ARBA" id="ARBA00023145"/>
    </source>
</evidence>
<evidence type="ECO:0000256" key="2">
    <source>
        <dbReference type="ARBA" id="ARBA00022801"/>
    </source>
</evidence>
<dbReference type="InterPro" id="IPR051792">
    <property type="entry name" value="GGT_bact"/>
</dbReference>
<dbReference type="Gene3D" id="3.60.20.40">
    <property type="match status" value="1"/>
</dbReference>
<name>A0A382CZN0_9ZZZZ</name>
<sequence length="455" mass="48889">WQDRILGETEDGFGFVLKGAVNDIGYQSITTPGTLKAFWQAHQRFGSRPWPALLESAIRYASDGYVVTPGVYGYWTGAGLPGRVSVRDRLGFCADGRQVYFDPDGQVMPIGSIVRNPGLAQTYERLAADGADVFYTGDIARQIDSDMQRNDGLLNARDLADYATESHEPLWGDYRGLKVATNHPPGGGIMVIEMLNILERFDLVAMGHNSSDYIRTVAEAMKIATADKDNHVGDPRFVEVPVERLISKDYAIQQAAAISRGEKAHVERLGLSESPGTTHLCVSDSAGNIVSMTHSLGMMSGVITPGLGFMYNGCMGVFDPRPGRAGSIAPGKSRFSSICPTILFDGDRPVLTLGAPGATQIAMGVLQTILNVVDFGMTPQEAVLAPRFSATSDAITVTARIPRYSYAELEDAGYRFIRSASSYDIASVHAIGFDRDGEPAGGADIVYGAGMALKV</sequence>
<feature type="non-terminal residue" evidence="4">
    <location>
        <position position="1"/>
    </location>
</feature>
<evidence type="ECO:0000256" key="1">
    <source>
        <dbReference type="ARBA" id="ARBA00022679"/>
    </source>
</evidence>
<dbReference type="GO" id="GO:0016787">
    <property type="term" value="F:hydrolase activity"/>
    <property type="evidence" value="ECO:0007669"/>
    <property type="project" value="UniProtKB-KW"/>
</dbReference>
<dbReference type="AlphaFoldDB" id="A0A382CZN0"/>
<dbReference type="Gene3D" id="1.10.246.130">
    <property type="match status" value="1"/>
</dbReference>
<keyword evidence="1" id="KW-0808">Transferase</keyword>
<evidence type="ECO:0000313" key="4">
    <source>
        <dbReference type="EMBL" id="SVB30773.1"/>
    </source>
</evidence>
<dbReference type="InterPro" id="IPR029055">
    <property type="entry name" value="Ntn_hydrolases_N"/>
</dbReference>
<dbReference type="EMBL" id="UINC01036581">
    <property type="protein sequence ID" value="SVB30773.1"/>
    <property type="molecule type" value="Genomic_DNA"/>
</dbReference>
<keyword evidence="3" id="KW-0865">Zymogen</keyword>
<protein>
    <recommendedName>
        <fullName evidence="5">Gamma-glutamyltransferase</fullName>
    </recommendedName>
</protein>
<dbReference type="PANTHER" id="PTHR43199">
    <property type="entry name" value="GLUTATHIONE HYDROLASE"/>
    <property type="match status" value="1"/>
</dbReference>
<dbReference type="InterPro" id="IPR043137">
    <property type="entry name" value="GGT_ssub_C"/>
</dbReference>
<reference evidence="4" key="1">
    <citation type="submission" date="2018-05" db="EMBL/GenBank/DDBJ databases">
        <authorList>
            <person name="Lanie J.A."/>
            <person name="Ng W.-L."/>
            <person name="Kazmierczak K.M."/>
            <person name="Andrzejewski T.M."/>
            <person name="Davidsen T.M."/>
            <person name="Wayne K.J."/>
            <person name="Tettelin H."/>
            <person name="Glass J.I."/>
            <person name="Rusch D."/>
            <person name="Podicherti R."/>
            <person name="Tsui H.-C.T."/>
            <person name="Winkler M.E."/>
        </authorList>
    </citation>
    <scope>NUCLEOTIDE SEQUENCE</scope>
</reference>
<dbReference type="PRINTS" id="PR01210">
    <property type="entry name" value="GGTRANSPTASE"/>
</dbReference>
<evidence type="ECO:0008006" key="5">
    <source>
        <dbReference type="Google" id="ProtNLM"/>
    </source>
</evidence>
<proteinExistence type="predicted"/>
<dbReference type="Pfam" id="PF01019">
    <property type="entry name" value="G_glu_transpept"/>
    <property type="match status" value="1"/>
</dbReference>
<dbReference type="GO" id="GO:0016740">
    <property type="term" value="F:transferase activity"/>
    <property type="evidence" value="ECO:0007669"/>
    <property type="project" value="UniProtKB-KW"/>
</dbReference>
<dbReference type="SUPFAM" id="SSF56235">
    <property type="entry name" value="N-terminal nucleophile aminohydrolases (Ntn hydrolases)"/>
    <property type="match status" value="1"/>
</dbReference>
<dbReference type="InterPro" id="IPR043138">
    <property type="entry name" value="GGT_lsub"/>
</dbReference>
<keyword evidence="2" id="KW-0378">Hydrolase</keyword>
<dbReference type="PANTHER" id="PTHR43199:SF1">
    <property type="entry name" value="GLUTATHIONE HYDROLASE PROENZYME"/>
    <property type="match status" value="1"/>
</dbReference>
<organism evidence="4">
    <name type="scientific">marine metagenome</name>
    <dbReference type="NCBI Taxonomy" id="408172"/>
    <lineage>
        <taxon>unclassified sequences</taxon>
        <taxon>metagenomes</taxon>
        <taxon>ecological metagenomes</taxon>
    </lineage>
</organism>
<gene>
    <name evidence="4" type="ORF">METZ01_LOCUS183627</name>
</gene>